<sequence length="74" mass="8397">MEEKDTKMNYWMFISLVAAAVAVYGMIDVLRARTSNNKKMLWFAIIVLLPLIGPLSYLFRKRSIVETGGEEAKG</sequence>
<feature type="domain" description="Cardiolipin synthase N-terminal" evidence="7">
    <location>
        <begin position="21"/>
        <end position="59"/>
    </location>
</feature>
<keyword evidence="3 6" id="KW-0812">Transmembrane</keyword>
<dbReference type="OrthoDB" id="3298527at2"/>
<proteinExistence type="predicted"/>
<dbReference type="AlphaFoldDB" id="A0A239L9Y2"/>
<dbReference type="Proteomes" id="UP000198393">
    <property type="component" value="Unassembled WGS sequence"/>
</dbReference>
<keyword evidence="2" id="KW-1003">Cell membrane</keyword>
<protein>
    <submittedName>
        <fullName evidence="8">Phospholipase_D-nuclease N-terminal</fullName>
    </submittedName>
</protein>
<evidence type="ECO:0000256" key="3">
    <source>
        <dbReference type="ARBA" id="ARBA00022692"/>
    </source>
</evidence>
<keyword evidence="9" id="KW-1185">Reference proteome</keyword>
<evidence type="ECO:0000256" key="6">
    <source>
        <dbReference type="SAM" id="Phobius"/>
    </source>
</evidence>
<keyword evidence="4 6" id="KW-1133">Transmembrane helix</keyword>
<dbReference type="EMBL" id="FZPD01000005">
    <property type="protein sequence ID" value="SNT27261.1"/>
    <property type="molecule type" value="Genomic_DNA"/>
</dbReference>
<evidence type="ECO:0000256" key="1">
    <source>
        <dbReference type="ARBA" id="ARBA00004651"/>
    </source>
</evidence>
<evidence type="ECO:0000256" key="2">
    <source>
        <dbReference type="ARBA" id="ARBA00022475"/>
    </source>
</evidence>
<dbReference type="Pfam" id="PF13396">
    <property type="entry name" value="PLDc_N"/>
    <property type="match status" value="1"/>
</dbReference>
<feature type="transmembrane region" description="Helical" evidence="6">
    <location>
        <begin position="9"/>
        <end position="27"/>
    </location>
</feature>
<name>A0A239L9Y2_EKHLU</name>
<evidence type="ECO:0000313" key="8">
    <source>
        <dbReference type="EMBL" id="SNT27261.1"/>
    </source>
</evidence>
<organism evidence="8 9">
    <name type="scientific">Ekhidna lutea</name>
    <dbReference type="NCBI Taxonomy" id="447679"/>
    <lineage>
        <taxon>Bacteria</taxon>
        <taxon>Pseudomonadati</taxon>
        <taxon>Bacteroidota</taxon>
        <taxon>Cytophagia</taxon>
        <taxon>Cytophagales</taxon>
        <taxon>Reichenbachiellaceae</taxon>
        <taxon>Ekhidna</taxon>
    </lineage>
</organism>
<dbReference type="GO" id="GO:0005886">
    <property type="term" value="C:plasma membrane"/>
    <property type="evidence" value="ECO:0007669"/>
    <property type="project" value="UniProtKB-SubCell"/>
</dbReference>
<accession>A0A239L9Y2</accession>
<reference evidence="8 9" key="1">
    <citation type="submission" date="2017-06" db="EMBL/GenBank/DDBJ databases">
        <authorList>
            <person name="Kim H.J."/>
            <person name="Triplett B.A."/>
        </authorList>
    </citation>
    <scope>NUCLEOTIDE SEQUENCE [LARGE SCALE GENOMIC DNA]</scope>
    <source>
        <strain evidence="8 9">DSM 19307</strain>
    </source>
</reference>
<evidence type="ECO:0000256" key="4">
    <source>
        <dbReference type="ARBA" id="ARBA00022989"/>
    </source>
</evidence>
<feature type="transmembrane region" description="Helical" evidence="6">
    <location>
        <begin position="39"/>
        <end position="59"/>
    </location>
</feature>
<evidence type="ECO:0000256" key="5">
    <source>
        <dbReference type="ARBA" id="ARBA00023136"/>
    </source>
</evidence>
<keyword evidence="5 6" id="KW-0472">Membrane</keyword>
<comment type="subcellular location">
    <subcellularLocation>
        <location evidence="1">Cell membrane</location>
        <topology evidence="1">Multi-pass membrane protein</topology>
    </subcellularLocation>
</comment>
<evidence type="ECO:0000313" key="9">
    <source>
        <dbReference type="Proteomes" id="UP000198393"/>
    </source>
</evidence>
<evidence type="ECO:0000259" key="7">
    <source>
        <dbReference type="Pfam" id="PF13396"/>
    </source>
</evidence>
<gene>
    <name evidence="8" type="ORF">SAMN05421640_3092</name>
</gene>
<dbReference type="InterPro" id="IPR027379">
    <property type="entry name" value="CLS_N"/>
</dbReference>